<dbReference type="PANTHER" id="PTHR37422:SF13">
    <property type="entry name" value="LIPOPOLYSACCHARIDE BIOSYNTHESIS PROTEIN PA4999-RELATED"/>
    <property type="match status" value="1"/>
</dbReference>
<feature type="transmembrane region" description="Helical" evidence="1">
    <location>
        <begin position="202"/>
        <end position="222"/>
    </location>
</feature>
<name>A0A6S6UE31_9GAMM</name>
<feature type="transmembrane region" description="Helical" evidence="1">
    <location>
        <begin position="367"/>
        <end position="386"/>
    </location>
</feature>
<accession>A0A6S6UE31</accession>
<feature type="transmembrane region" description="Helical" evidence="1">
    <location>
        <begin position="114"/>
        <end position="131"/>
    </location>
</feature>
<dbReference type="InterPro" id="IPR051533">
    <property type="entry name" value="WaaL-like"/>
</dbReference>
<feature type="transmembrane region" description="Helical" evidence="1">
    <location>
        <begin position="33"/>
        <end position="50"/>
    </location>
</feature>
<sequence>MLRIIALLFFISIFIPVEFYAMAGSVRIEAYRIILGLALIYTFFNLNKVLAQVDLADILLFGLIFLAFASFWHNHSLQKAIESTGLYALETLGAFYLARMFINTPERFYRFNKFFIFAILLLLAFTVYEALAKHRILHELAEKFTGNKSLDFRLYTHYYIRGDIMRATSLFAHPILFGTLSAMFFPFAVIAFLRLRTTLNGIGLFSLTLSMIMTLSSAPLLALIFQGGTGILVKFWDNARRLWVALFFGGIAGAMVLNAASNRGFFGILISYLTFNPNTGYFRMLQWEYSMDDILTNPILGIAHNDWTRPYWKDWMGDSIDSFWLLLTLQHGIFAALFVLTACFYVVFNTLNNVNRQPDSVKWMVTAWLLAFMSLILIGFTVDYFGKLQPLFFFMLGAIGWARYTLPETEQIGNAGVINVTPADNKNIKHQE</sequence>
<feature type="transmembrane region" description="Helical" evidence="1">
    <location>
        <begin position="175"/>
        <end position="195"/>
    </location>
</feature>
<gene>
    <name evidence="2" type="ORF">HELGO_WM20695</name>
</gene>
<dbReference type="PANTHER" id="PTHR37422">
    <property type="entry name" value="TEICHURONIC ACID BIOSYNTHESIS PROTEIN TUAE"/>
    <property type="match status" value="1"/>
</dbReference>
<feature type="transmembrane region" description="Helical" evidence="1">
    <location>
        <begin position="55"/>
        <end position="72"/>
    </location>
</feature>
<evidence type="ECO:0000313" key="2">
    <source>
        <dbReference type="EMBL" id="CAA6828671.1"/>
    </source>
</evidence>
<keyword evidence="1" id="KW-0472">Membrane</keyword>
<dbReference type="AlphaFoldDB" id="A0A6S6UE31"/>
<protein>
    <submittedName>
        <fullName evidence="2">Uncharacterized protein</fullName>
    </submittedName>
</protein>
<keyword evidence="1" id="KW-1133">Transmembrane helix</keyword>
<dbReference type="EMBL" id="CACVAT010000473">
    <property type="protein sequence ID" value="CAA6828671.1"/>
    <property type="molecule type" value="Genomic_DNA"/>
</dbReference>
<feature type="transmembrane region" description="Helical" evidence="1">
    <location>
        <begin position="242"/>
        <end position="260"/>
    </location>
</feature>
<keyword evidence="1" id="KW-0812">Transmembrane</keyword>
<proteinExistence type="predicted"/>
<organism evidence="2">
    <name type="scientific">uncultured Thiotrichaceae bacterium</name>
    <dbReference type="NCBI Taxonomy" id="298394"/>
    <lineage>
        <taxon>Bacteria</taxon>
        <taxon>Pseudomonadati</taxon>
        <taxon>Pseudomonadota</taxon>
        <taxon>Gammaproteobacteria</taxon>
        <taxon>Thiotrichales</taxon>
        <taxon>Thiotrichaceae</taxon>
        <taxon>environmental samples</taxon>
    </lineage>
</organism>
<evidence type="ECO:0000256" key="1">
    <source>
        <dbReference type="SAM" id="Phobius"/>
    </source>
</evidence>
<feature type="transmembrane region" description="Helical" evidence="1">
    <location>
        <begin position="323"/>
        <end position="347"/>
    </location>
</feature>
<reference evidence="2" key="1">
    <citation type="submission" date="2020-01" db="EMBL/GenBank/DDBJ databases">
        <authorList>
            <person name="Meier V. D."/>
            <person name="Meier V D."/>
        </authorList>
    </citation>
    <scope>NUCLEOTIDE SEQUENCE</scope>
    <source>
        <strain evidence="2">HLG_WM_MAG_09</strain>
    </source>
</reference>